<dbReference type="GO" id="GO:0005524">
    <property type="term" value="F:ATP binding"/>
    <property type="evidence" value="ECO:0007669"/>
    <property type="project" value="UniProtKB-UniRule"/>
</dbReference>
<dbReference type="PROSITE" id="PS01187">
    <property type="entry name" value="EGF_CA"/>
    <property type="match status" value="2"/>
</dbReference>
<dbReference type="SMART" id="SM00181">
    <property type="entry name" value="EGF"/>
    <property type="match status" value="3"/>
</dbReference>
<evidence type="ECO:0000313" key="31">
    <source>
        <dbReference type="EMBL" id="KAF0043252.1"/>
    </source>
</evidence>
<dbReference type="InterPro" id="IPR035976">
    <property type="entry name" value="Sushi/SCR/CCP_sf"/>
</dbReference>
<keyword evidence="19 24" id="KW-0505">Motor protein</keyword>
<dbReference type="PROSITE" id="PS50067">
    <property type="entry name" value="KINESIN_MOTOR_2"/>
    <property type="match status" value="1"/>
</dbReference>
<dbReference type="GO" id="GO:0007155">
    <property type="term" value="P:cell adhesion"/>
    <property type="evidence" value="ECO:0007669"/>
    <property type="project" value="UniProtKB-KW"/>
</dbReference>
<dbReference type="CDD" id="cd00054">
    <property type="entry name" value="EGF_CA"/>
    <property type="match status" value="3"/>
</dbReference>
<accession>A0A6A4TMN4</accession>
<dbReference type="Pfam" id="PF00225">
    <property type="entry name" value="Kinesin"/>
    <property type="match status" value="1"/>
</dbReference>
<dbReference type="SMART" id="SM00129">
    <property type="entry name" value="KISc"/>
    <property type="match status" value="1"/>
</dbReference>
<dbReference type="PROSITE" id="PS00411">
    <property type="entry name" value="KINESIN_MOTOR_1"/>
    <property type="match status" value="1"/>
</dbReference>
<feature type="domain" description="EGF-like" evidence="28">
    <location>
        <begin position="134"/>
        <end position="170"/>
    </location>
</feature>
<reference evidence="31 32" key="1">
    <citation type="submission" date="2019-06" db="EMBL/GenBank/DDBJ databases">
        <title>Draft genomes of female and male turbot (Scophthalmus maximus).</title>
        <authorList>
            <person name="Xu H."/>
            <person name="Xu X.-W."/>
            <person name="Shao C."/>
            <person name="Chen S."/>
        </authorList>
    </citation>
    <scope>NUCLEOTIDE SEQUENCE [LARGE SCALE GENOMIC DNA]</scope>
    <source>
        <strain evidence="31">Ysfricsl-2016a</strain>
        <tissue evidence="31">Blood</tissue>
    </source>
</reference>
<dbReference type="GO" id="GO:0005929">
    <property type="term" value="C:cilium"/>
    <property type="evidence" value="ECO:0007669"/>
    <property type="project" value="UniProtKB-SubCell"/>
</dbReference>
<evidence type="ECO:0000256" key="3">
    <source>
        <dbReference type="ARBA" id="ARBA00004498"/>
    </source>
</evidence>
<dbReference type="GO" id="GO:0008017">
    <property type="term" value="F:microtubule binding"/>
    <property type="evidence" value="ECO:0007669"/>
    <property type="project" value="InterPro"/>
</dbReference>
<comment type="similarity">
    <text evidence="24">Belongs to the TRAFAC class myosin-kinesin ATPase superfamily. Kinesin family.</text>
</comment>
<keyword evidence="14 24" id="KW-0067">ATP-binding</keyword>
<comment type="caution">
    <text evidence="31">The sequence shown here is derived from an EMBL/GenBank/DDBJ whole genome shotgun (WGS) entry which is preliminary data.</text>
</comment>
<evidence type="ECO:0000256" key="24">
    <source>
        <dbReference type="PROSITE-ProRule" id="PRU00283"/>
    </source>
</evidence>
<dbReference type="GO" id="GO:0005875">
    <property type="term" value="C:microtubule associated complex"/>
    <property type="evidence" value="ECO:0007669"/>
    <property type="project" value="TreeGrafter"/>
</dbReference>
<evidence type="ECO:0000256" key="4">
    <source>
        <dbReference type="ARBA" id="ARBA00006127"/>
    </source>
</evidence>
<feature type="domain" description="Kinesin motor" evidence="29">
    <location>
        <begin position="430"/>
        <end position="765"/>
    </location>
</feature>
<dbReference type="CDD" id="cd01372">
    <property type="entry name" value="KISc_KIF4"/>
    <property type="match status" value="1"/>
</dbReference>
<keyword evidence="13" id="KW-0106">Calcium</keyword>
<dbReference type="InterPro" id="IPR027417">
    <property type="entry name" value="P-loop_NTPase"/>
</dbReference>
<keyword evidence="15" id="KW-0130">Cell adhesion</keyword>
<dbReference type="FunFam" id="2.10.70.10:FF:000064">
    <property type="entry name" value="Fibulin 7"/>
    <property type="match status" value="1"/>
</dbReference>
<evidence type="ECO:0000256" key="22">
    <source>
        <dbReference type="ARBA" id="ARBA00023273"/>
    </source>
</evidence>
<organism evidence="31 32">
    <name type="scientific">Scophthalmus maximus</name>
    <name type="common">Turbot</name>
    <name type="synonym">Psetta maxima</name>
    <dbReference type="NCBI Taxonomy" id="52904"/>
    <lineage>
        <taxon>Eukaryota</taxon>
        <taxon>Metazoa</taxon>
        <taxon>Chordata</taxon>
        <taxon>Craniata</taxon>
        <taxon>Vertebrata</taxon>
        <taxon>Euteleostomi</taxon>
        <taxon>Actinopterygii</taxon>
        <taxon>Neopterygii</taxon>
        <taxon>Teleostei</taxon>
        <taxon>Neoteleostei</taxon>
        <taxon>Acanthomorphata</taxon>
        <taxon>Carangaria</taxon>
        <taxon>Pleuronectiformes</taxon>
        <taxon>Pleuronectoidei</taxon>
        <taxon>Scophthalmidae</taxon>
        <taxon>Scophthalmus</taxon>
    </lineage>
</organism>
<dbReference type="Pfam" id="PF25764">
    <property type="entry name" value="KIF21A_4th"/>
    <property type="match status" value="1"/>
</dbReference>
<evidence type="ECO:0000256" key="23">
    <source>
        <dbReference type="PROSITE-ProRule" id="PRU00076"/>
    </source>
</evidence>
<evidence type="ECO:0000256" key="7">
    <source>
        <dbReference type="ARBA" id="ARBA00022530"/>
    </source>
</evidence>
<dbReference type="GO" id="GO:0007052">
    <property type="term" value="P:mitotic spindle organization"/>
    <property type="evidence" value="ECO:0007669"/>
    <property type="project" value="TreeGrafter"/>
</dbReference>
<evidence type="ECO:0000256" key="25">
    <source>
        <dbReference type="PROSITE-ProRule" id="PRU00302"/>
    </source>
</evidence>
<feature type="region of interest" description="Disordered" evidence="27">
    <location>
        <begin position="871"/>
        <end position="920"/>
    </location>
</feature>
<keyword evidence="18 23" id="KW-1015">Disulfide bond</keyword>
<dbReference type="FunFam" id="2.10.25.10:FF:000061">
    <property type="entry name" value="Delta-like protein"/>
    <property type="match status" value="1"/>
</dbReference>
<dbReference type="InterPro" id="IPR001881">
    <property type="entry name" value="EGF-like_Ca-bd_dom"/>
</dbReference>
<feature type="disulfide bond" evidence="25">
    <location>
        <begin position="105"/>
        <end position="132"/>
    </location>
</feature>
<dbReference type="PROSITE" id="PS50923">
    <property type="entry name" value="SUSHI"/>
    <property type="match status" value="1"/>
</dbReference>
<evidence type="ECO:0000259" key="30">
    <source>
        <dbReference type="PROSITE" id="PS50923"/>
    </source>
</evidence>
<evidence type="ECO:0000256" key="2">
    <source>
        <dbReference type="ARBA" id="ARBA00004245"/>
    </source>
</evidence>
<keyword evidence="12 24" id="KW-0547">Nucleotide-binding</keyword>
<feature type="compositionally biased region" description="Basic and acidic residues" evidence="27">
    <location>
        <begin position="1235"/>
        <end position="1254"/>
    </location>
</feature>
<proteinExistence type="inferred from homology"/>
<dbReference type="Gene3D" id="3.40.850.10">
    <property type="entry name" value="Kinesin motor domain"/>
    <property type="match status" value="1"/>
</dbReference>
<evidence type="ECO:0000259" key="29">
    <source>
        <dbReference type="PROSITE" id="PS50067"/>
    </source>
</evidence>
<keyword evidence="16 26" id="KW-0175">Coiled coil</keyword>
<evidence type="ECO:0000256" key="1">
    <source>
        <dbReference type="ARBA" id="ARBA00004138"/>
    </source>
</evidence>
<dbReference type="InterPro" id="IPR000152">
    <property type="entry name" value="EGF-type_Asp/Asn_hydroxyl_site"/>
</dbReference>
<dbReference type="Pfam" id="PF00008">
    <property type="entry name" value="EGF"/>
    <property type="match status" value="1"/>
</dbReference>
<feature type="coiled-coil region" evidence="26">
    <location>
        <begin position="929"/>
        <end position="977"/>
    </location>
</feature>
<evidence type="ECO:0000256" key="16">
    <source>
        <dbReference type="ARBA" id="ARBA00023054"/>
    </source>
</evidence>
<keyword evidence="22" id="KW-0966">Cell projection</keyword>
<dbReference type="PANTHER" id="PTHR47969:SF8">
    <property type="entry name" value="KINESIN FAMILY MEMBER 7"/>
    <property type="match status" value="1"/>
</dbReference>
<keyword evidence="21" id="KW-0206">Cytoskeleton</keyword>
<dbReference type="PRINTS" id="PR00380">
    <property type="entry name" value="KINESINHEAVY"/>
</dbReference>
<evidence type="ECO:0000256" key="20">
    <source>
        <dbReference type="ARBA" id="ARBA00023180"/>
    </source>
</evidence>
<dbReference type="InterPro" id="IPR000742">
    <property type="entry name" value="EGF"/>
</dbReference>
<evidence type="ECO:0000256" key="8">
    <source>
        <dbReference type="ARBA" id="ARBA00022536"/>
    </source>
</evidence>
<dbReference type="InterPro" id="IPR000436">
    <property type="entry name" value="Sushi_SCR_CCP_dom"/>
</dbReference>
<feature type="binding site" evidence="24">
    <location>
        <begin position="509"/>
        <end position="516"/>
    </location>
    <ligand>
        <name>ATP</name>
        <dbReference type="ChEBI" id="CHEBI:30616"/>
    </ligand>
</feature>
<gene>
    <name evidence="31" type="ORF">F2P81_004589</name>
</gene>
<evidence type="ECO:0000313" key="32">
    <source>
        <dbReference type="Proteomes" id="UP000438429"/>
    </source>
</evidence>
<dbReference type="InterPro" id="IPR027640">
    <property type="entry name" value="Kinesin-like_fam"/>
</dbReference>
<evidence type="ECO:0000256" key="14">
    <source>
        <dbReference type="ARBA" id="ARBA00022840"/>
    </source>
</evidence>
<dbReference type="InterPro" id="IPR055088">
    <property type="entry name" value="Fibulin_C"/>
</dbReference>
<feature type="region of interest" description="Disordered" evidence="27">
    <location>
        <begin position="1230"/>
        <end position="1254"/>
    </location>
</feature>
<evidence type="ECO:0000256" key="12">
    <source>
        <dbReference type="ARBA" id="ARBA00022741"/>
    </source>
</evidence>
<dbReference type="PROSITE" id="PS50026">
    <property type="entry name" value="EGF_3"/>
    <property type="match status" value="1"/>
</dbReference>
<feature type="compositionally biased region" description="Polar residues" evidence="27">
    <location>
        <begin position="872"/>
        <end position="890"/>
    </location>
</feature>
<keyword evidence="17" id="KW-0969">Cilium</keyword>
<dbReference type="InterPro" id="IPR019821">
    <property type="entry name" value="Kinesin_motor_CS"/>
</dbReference>
<dbReference type="FunFam" id="2.10.25.10:FF:000240">
    <property type="entry name" value="Vitamin K-dependent protein S"/>
    <property type="match status" value="1"/>
</dbReference>
<name>A0A6A4TMN4_SCOMX</name>
<dbReference type="Pfam" id="PF00084">
    <property type="entry name" value="Sushi"/>
    <property type="match status" value="1"/>
</dbReference>
<dbReference type="Pfam" id="PF22914">
    <property type="entry name" value="Fibulin_C"/>
    <property type="match status" value="1"/>
</dbReference>
<evidence type="ECO:0000256" key="17">
    <source>
        <dbReference type="ARBA" id="ARBA00023069"/>
    </source>
</evidence>
<dbReference type="InterPro" id="IPR036961">
    <property type="entry name" value="Kinesin_motor_dom_sf"/>
</dbReference>
<dbReference type="Gene3D" id="2.10.70.10">
    <property type="entry name" value="Complement Module, domain 1"/>
    <property type="match status" value="1"/>
</dbReference>
<dbReference type="Proteomes" id="UP000438429">
    <property type="component" value="Unassembled WGS sequence"/>
</dbReference>
<dbReference type="InterPro" id="IPR018097">
    <property type="entry name" value="EGF_Ca-bd_CS"/>
</dbReference>
<dbReference type="SUPFAM" id="SSF57196">
    <property type="entry name" value="EGF/Laminin"/>
    <property type="match status" value="2"/>
</dbReference>
<dbReference type="FunFam" id="3.40.850.10:FF:000025">
    <property type="entry name" value="kinesin-like protein KIF27 isoform X1"/>
    <property type="match status" value="1"/>
</dbReference>
<feature type="coiled-coil region" evidence="26">
    <location>
        <begin position="1504"/>
        <end position="1545"/>
    </location>
</feature>
<evidence type="ECO:0000256" key="19">
    <source>
        <dbReference type="ARBA" id="ARBA00023175"/>
    </source>
</evidence>
<evidence type="ECO:0000256" key="5">
    <source>
        <dbReference type="ARBA" id="ARBA00022490"/>
    </source>
</evidence>
<dbReference type="GO" id="GO:0051231">
    <property type="term" value="P:spindle elongation"/>
    <property type="evidence" value="ECO:0007669"/>
    <property type="project" value="TreeGrafter"/>
</dbReference>
<evidence type="ECO:0000256" key="6">
    <source>
        <dbReference type="ARBA" id="ARBA00022525"/>
    </source>
</evidence>
<dbReference type="PANTHER" id="PTHR47969">
    <property type="entry name" value="CHROMOSOME-ASSOCIATED KINESIN KIF4A-RELATED"/>
    <property type="match status" value="1"/>
</dbReference>
<comment type="similarity">
    <text evidence="4">Belongs to the fibulin family.</text>
</comment>
<keyword evidence="11" id="KW-0677">Repeat</keyword>
<keyword evidence="20" id="KW-0325">Glycoprotein</keyword>
<feature type="domain" description="Sushi" evidence="30">
    <location>
        <begin position="77"/>
        <end position="134"/>
    </location>
</feature>
<evidence type="ECO:0000256" key="10">
    <source>
        <dbReference type="ARBA" id="ARBA00022729"/>
    </source>
</evidence>
<dbReference type="InterPro" id="IPR001752">
    <property type="entry name" value="Kinesin_motor_dom"/>
</dbReference>
<evidence type="ECO:0000256" key="18">
    <source>
        <dbReference type="ARBA" id="ARBA00023157"/>
    </source>
</evidence>
<keyword evidence="9 25" id="KW-0768">Sushi</keyword>
<protein>
    <recommendedName>
        <fullName evidence="33">Kinesin motor domain-containing protein</fullName>
    </recommendedName>
</protein>
<sequence>MTAVSTVCSGLSRTMPPTEMISQDCPSRQDIQGSLKQVQKLLSAHEASYMQSLRNLKKKINLLQSNAGKQTAKATNSTCAKLDAPINGRKLGRSHSVSHEVHFLCDPGYELVGSESRVCQESLTWSGQQPTCRDINECAPSPCLNGGTCVDEVNQFSCVCSKGWAGATCQSPVPTSTAAAAATLPAATAGPFVRPSRCSLVQGTTHCTCEPGYTISGRDSNTCTDIDECELFHNGQAGKLCLHACINTPGGYRCSCPVGYNATRDGRSCKDIDECATRQNNCTKDQMCINTYGGFQCVHVDCPKIPNATYVKTSPMRCERNPCPADNKACSQTPNSFSYHYMAVVSNLSAPRVMFRVSALRPMGDTLRFSLLGGRLARRHFTVQRSDRLTGQLMLGSKDDQYITEEHRRAPTAEMSPKVPGGQGKGDYSAVQVAVRVRPLLPKELLHCHESCITVDPELCRVTLGHDRHFLCDFLFEESCCQEEVYSVSVQPLIDAFFQGFNATVFAYGQTGSGKTYTIGEANICSFRDEVQGIIPRAVADVFKLLDENDLADFSVRVSYLEVYKEEFKDLLEVETASKDIHIREDKGNIVLSGIKECEVEGLDELLSLLESGNTARHTGATQMNPNSSRSHTIFTLYMDQRRGISRLYGTATTSGPQMLSSKFHFVDLAGSERILRTGNTGERLKESIQINSGLLALGNVIGALGDPKRKGSHIPYRDSKITRILKDSLGGNSKTLMIACISPSSADFDESLNTLNYATRARNIQNRATVNCKREPDRVEGLEQQIKALRRALENRHRSETRIIAHADPHRRPRLGEGEISRLQAQSAHYRTCMDTAYRLLRELQSEGALTAEQSLRVKEWLCSVEEEQSRLTTASGPDSGIENSSTEDSVALRRGRPTVRNQDQEAAEEGWSHEHDVEKDGENVDSIVQLQAQIERLEGENTDFLAALEDAMEQYKQQSDKLQEQQDLIAELQCQLTTPGLRSLGLNLRSRPHTAPMGSMQQSQNGCTYRQQEILEGAEMLDTEDESSHPNLSQNLTWNKRDMLSGGLTAGGKGPVSQLPRPGQHMCLARKASNSSFGDTSVRESLKSFEGVSEWGLLQAQQKIRELSVTIRMKEELIKELVKTGKDAQALNRQYSHKITALESEAVQARQELQEAQRQLQDLEKQEREISATDKTRAQECRQKIAAAQSKVQVLSQRQRDTARLANLPAQNERRVLELERSVQSMRQQQEQLQKRLRQESQQKRRLETEMQRRTHRVKELEIKNEQQQKILKIKTEEIAAFQRQRRSGSNGSVISLEEQQKIEEQKRWLDEEMERVLDQRRGLEDLEGELTKRETILAKKEALLQERSGLEIKRLRSSQALSKDLVTLSGRIESLERELSERNGLLRSSSAQDSEQIRQEISNLRQEKDSLLKQRVELDDKLRQGNLLSPEEERTLFQLDEAIEALDAAIEYKNEAITQRQRQLRASASMLSQWEMNLMAKLSYLSASETRALLCKYFDKVVSLREEERKLQLALAELEMQLDEQQKLVQWLENALDRTQLDTDRRLTQQQKEHERSVQLLLQQCREQIDEGFAGRQRQYEGWIHNLSQELNHYKAANVELSHKLRELCGSGSQPKEHAKGCFSVRFSFAFLLSESYAMVE</sequence>
<dbReference type="SMART" id="SM00032">
    <property type="entry name" value="CCP"/>
    <property type="match status" value="1"/>
</dbReference>
<evidence type="ECO:0000256" key="21">
    <source>
        <dbReference type="ARBA" id="ARBA00023212"/>
    </source>
</evidence>
<keyword evidence="5" id="KW-0963">Cytoplasm</keyword>
<dbReference type="Gene3D" id="2.10.25.10">
    <property type="entry name" value="Laminin"/>
    <property type="match status" value="4"/>
</dbReference>
<evidence type="ECO:0000256" key="27">
    <source>
        <dbReference type="SAM" id="MobiDB-lite"/>
    </source>
</evidence>
<keyword evidence="10" id="KW-0732">Signal</keyword>
<dbReference type="PROSITE" id="PS00010">
    <property type="entry name" value="ASX_HYDROXYL"/>
    <property type="match status" value="2"/>
</dbReference>
<dbReference type="GO" id="GO:0005509">
    <property type="term" value="F:calcium ion binding"/>
    <property type="evidence" value="ECO:0007669"/>
    <property type="project" value="InterPro"/>
</dbReference>
<dbReference type="CDD" id="cd00033">
    <property type="entry name" value="CCP"/>
    <property type="match status" value="1"/>
</dbReference>
<feature type="disulfide bond" evidence="23">
    <location>
        <begin position="160"/>
        <end position="169"/>
    </location>
</feature>
<dbReference type="SUPFAM" id="SSF52540">
    <property type="entry name" value="P-loop containing nucleoside triphosphate hydrolases"/>
    <property type="match status" value="1"/>
</dbReference>
<keyword evidence="6" id="KW-0964">Secreted</keyword>
<evidence type="ECO:0000259" key="28">
    <source>
        <dbReference type="PROSITE" id="PS50026"/>
    </source>
</evidence>
<evidence type="ECO:0008006" key="33">
    <source>
        <dbReference type="Google" id="ProtNLM"/>
    </source>
</evidence>
<evidence type="ECO:0000256" key="26">
    <source>
        <dbReference type="SAM" id="Coils"/>
    </source>
</evidence>
<keyword evidence="8 23" id="KW-0245">EGF-like domain</keyword>
<evidence type="ECO:0000256" key="9">
    <source>
        <dbReference type="ARBA" id="ARBA00022659"/>
    </source>
</evidence>
<dbReference type="EMBL" id="VEVO01000004">
    <property type="protein sequence ID" value="KAF0043252.1"/>
    <property type="molecule type" value="Genomic_DNA"/>
</dbReference>
<dbReference type="GO" id="GO:0003777">
    <property type="term" value="F:microtubule motor activity"/>
    <property type="evidence" value="ECO:0007669"/>
    <property type="project" value="InterPro"/>
</dbReference>
<evidence type="ECO:0000256" key="15">
    <source>
        <dbReference type="ARBA" id="ARBA00022889"/>
    </source>
</evidence>
<feature type="coiled-coil region" evidence="26">
    <location>
        <begin position="1361"/>
        <end position="1424"/>
    </location>
</feature>
<dbReference type="SMART" id="SM00179">
    <property type="entry name" value="EGF_CA"/>
    <property type="match status" value="3"/>
</dbReference>
<dbReference type="PROSITE" id="PS01186">
    <property type="entry name" value="EGF_2"/>
    <property type="match status" value="2"/>
</dbReference>
<keyword evidence="7" id="KW-0272">Extracellular matrix</keyword>
<dbReference type="GO" id="GO:0007018">
    <property type="term" value="P:microtubule-based movement"/>
    <property type="evidence" value="ECO:0007669"/>
    <property type="project" value="InterPro"/>
</dbReference>
<comment type="caution">
    <text evidence="23">Lacks conserved residue(s) required for the propagation of feature annotation.</text>
</comment>
<dbReference type="InterPro" id="IPR026823">
    <property type="entry name" value="cEGF"/>
</dbReference>
<evidence type="ECO:0000256" key="11">
    <source>
        <dbReference type="ARBA" id="ARBA00022737"/>
    </source>
</evidence>
<dbReference type="PROSITE" id="PS00022">
    <property type="entry name" value="EGF_1"/>
    <property type="match status" value="1"/>
</dbReference>
<comment type="subcellular location">
    <subcellularLocation>
        <location evidence="1">Cell projection</location>
        <location evidence="1">Cilium</location>
    </subcellularLocation>
    <subcellularLocation>
        <location evidence="2">Cytoplasm</location>
        <location evidence="2">Cytoskeleton</location>
    </subcellularLocation>
    <subcellularLocation>
        <location evidence="3">Secreted</location>
        <location evidence="3">Extracellular space</location>
        <location evidence="3">Extracellular matrix</location>
    </subcellularLocation>
</comment>
<dbReference type="Pfam" id="PF12662">
    <property type="entry name" value="cEGF"/>
    <property type="match status" value="1"/>
</dbReference>
<evidence type="ECO:0000256" key="13">
    <source>
        <dbReference type="ARBA" id="ARBA00022837"/>
    </source>
</evidence>
<dbReference type="SUPFAM" id="SSF57535">
    <property type="entry name" value="Complement control module/SCR domain"/>
    <property type="match status" value="1"/>
</dbReference>